<dbReference type="PANTHER" id="PTHR36919">
    <property type="entry name" value="BLR1215 PROTEIN"/>
    <property type="match status" value="1"/>
</dbReference>
<dbReference type="EMBL" id="WITK01000003">
    <property type="protein sequence ID" value="MQW91318.1"/>
    <property type="molecule type" value="Genomic_DNA"/>
</dbReference>
<gene>
    <name evidence="4" type="ORF">GFH30_10470</name>
    <name evidence="3" type="ORF">GHJ48_02675</name>
</gene>
<evidence type="ECO:0000256" key="1">
    <source>
        <dbReference type="SAM" id="SignalP"/>
    </source>
</evidence>
<evidence type="ECO:0000259" key="2">
    <source>
        <dbReference type="Pfam" id="PF09917"/>
    </source>
</evidence>
<dbReference type="Gene3D" id="2.40.128.520">
    <property type="match status" value="1"/>
</dbReference>
<dbReference type="EMBL" id="CP045650">
    <property type="protein sequence ID" value="QGA11776.1"/>
    <property type="molecule type" value="Genomic_DNA"/>
</dbReference>
<dbReference type="RefSeq" id="WP_153372423.1">
    <property type="nucleotide sequence ID" value="NZ_CP045650.1"/>
</dbReference>
<dbReference type="PANTHER" id="PTHR36919:SF3">
    <property type="entry name" value="BLL5882 PROTEIN"/>
    <property type="match status" value="1"/>
</dbReference>
<organism evidence="3 6">
    <name type="scientific">Acinetobacter wanghuae</name>
    <dbReference type="NCBI Taxonomy" id="2662362"/>
    <lineage>
        <taxon>Bacteria</taxon>
        <taxon>Pseudomonadati</taxon>
        <taxon>Pseudomonadota</taxon>
        <taxon>Gammaproteobacteria</taxon>
        <taxon>Moraxellales</taxon>
        <taxon>Moraxellaceae</taxon>
        <taxon>Acinetobacter</taxon>
    </lineage>
</organism>
<evidence type="ECO:0000313" key="3">
    <source>
        <dbReference type="EMBL" id="MQW91318.1"/>
    </source>
</evidence>
<feature type="domain" description="DUF2147" evidence="2">
    <location>
        <begin position="25"/>
        <end position="145"/>
    </location>
</feature>
<sequence length="160" mass="17934">MIKIYSIFVTMLFMSSISFAQNLTGTWQQIDDKTGSPKALIEIKQLNDGSYVGNITKVTPRQGYTPRETCFKCPEPYTNQPILGLEVFKGLKQTTPDNYGHGRVLDPLTGKIYDLKGRISTNGKRLTLRGYLGISAIGRTQTWIRSNSFLVSKVGSHSFY</sequence>
<proteinExistence type="predicted"/>
<evidence type="ECO:0000313" key="4">
    <source>
        <dbReference type="EMBL" id="QGA11776.1"/>
    </source>
</evidence>
<dbReference type="Proteomes" id="UP000327478">
    <property type="component" value="Chromosome"/>
</dbReference>
<name>A0A5Q0P4S9_9GAMM</name>
<accession>A0A5Q0P4S9</accession>
<evidence type="ECO:0000313" key="6">
    <source>
        <dbReference type="Proteomes" id="UP000480556"/>
    </source>
</evidence>
<feature type="signal peptide" evidence="1">
    <location>
        <begin position="1"/>
        <end position="20"/>
    </location>
</feature>
<dbReference type="InterPro" id="IPR019223">
    <property type="entry name" value="DUF2147"/>
</dbReference>
<dbReference type="Proteomes" id="UP000480556">
    <property type="component" value="Unassembled WGS sequence"/>
</dbReference>
<feature type="chain" id="PRO_5044623672" evidence="1">
    <location>
        <begin position="21"/>
        <end position="160"/>
    </location>
</feature>
<reference evidence="5 6" key="1">
    <citation type="submission" date="2019-10" db="EMBL/GenBank/DDBJ databases">
        <authorList>
            <person name="Dong K."/>
        </authorList>
    </citation>
    <scope>NUCLEOTIDE SEQUENCE [LARGE SCALE GENOMIC DNA]</scope>
    <source>
        <strain evidence="4">Dk386</strain>
        <strain evidence="5">dk386</strain>
        <strain evidence="3">Dk771</strain>
        <strain evidence="6">dk771</strain>
    </source>
</reference>
<keyword evidence="1" id="KW-0732">Signal</keyword>
<keyword evidence="5" id="KW-1185">Reference proteome</keyword>
<dbReference type="AlphaFoldDB" id="A0A5Q0P4S9"/>
<protein>
    <submittedName>
        <fullName evidence="3">DUF2147 domain-containing protein</fullName>
    </submittedName>
</protein>
<evidence type="ECO:0000313" key="5">
    <source>
        <dbReference type="Proteomes" id="UP000327478"/>
    </source>
</evidence>
<dbReference type="Pfam" id="PF09917">
    <property type="entry name" value="DUF2147"/>
    <property type="match status" value="1"/>
</dbReference>